<keyword evidence="3" id="KW-1185">Reference proteome</keyword>
<comment type="caution">
    <text evidence="2">The sequence shown here is derived from an EMBL/GenBank/DDBJ whole genome shotgun (WGS) entry which is preliminary data.</text>
</comment>
<dbReference type="EMBL" id="JBBNAF010000007">
    <property type="protein sequence ID" value="KAK9128136.1"/>
    <property type="molecule type" value="Genomic_DNA"/>
</dbReference>
<feature type="compositionally biased region" description="Basic residues" evidence="1">
    <location>
        <begin position="25"/>
        <end position="38"/>
    </location>
</feature>
<evidence type="ECO:0000313" key="2">
    <source>
        <dbReference type="EMBL" id="KAK9128136.1"/>
    </source>
</evidence>
<gene>
    <name evidence="2" type="ORF">Syun_016933</name>
</gene>
<proteinExistence type="predicted"/>
<feature type="compositionally biased region" description="Acidic residues" evidence="1">
    <location>
        <begin position="87"/>
        <end position="96"/>
    </location>
</feature>
<dbReference type="AlphaFoldDB" id="A0AAP0J5Y1"/>
<feature type="region of interest" description="Disordered" evidence="1">
    <location>
        <begin position="1"/>
        <end position="96"/>
    </location>
</feature>
<sequence length="96" mass="10939">MHRPWRWKSTFIFADQGAEAPTREQRRRPGSRGARVKRREGEASPNGRPGSRGARVRGWREDIQGAEARGQEECETTTTAKWRRDNEDDDDGGSEA</sequence>
<evidence type="ECO:0000256" key="1">
    <source>
        <dbReference type="SAM" id="MobiDB-lite"/>
    </source>
</evidence>
<dbReference type="Proteomes" id="UP001420932">
    <property type="component" value="Unassembled WGS sequence"/>
</dbReference>
<protein>
    <submittedName>
        <fullName evidence="2">Uncharacterized protein</fullName>
    </submittedName>
</protein>
<accession>A0AAP0J5Y1</accession>
<organism evidence="2 3">
    <name type="scientific">Stephania yunnanensis</name>
    <dbReference type="NCBI Taxonomy" id="152371"/>
    <lineage>
        <taxon>Eukaryota</taxon>
        <taxon>Viridiplantae</taxon>
        <taxon>Streptophyta</taxon>
        <taxon>Embryophyta</taxon>
        <taxon>Tracheophyta</taxon>
        <taxon>Spermatophyta</taxon>
        <taxon>Magnoliopsida</taxon>
        <taxon>Ranunculales</taxon>
        <taxon>Menispermaceae</taxon>
        <taxon>Menispermoideae</taxon>
        <taxon>Cissampelideae</taxon>
        <taxon>Stephania</taxon>
    </lineage>
</organism>
<name>A0AAP0J5Y1_9MAGN</name>
<reference evidence="2 3" key="1">
    <citation type="submission" date="2024-01" db="EMBL/GenBank/DDBJ databases">
        <title>Genome assemblies of Stephania.</title>
        <authorList>
            <person name="Yang L."/>
        </authorList>
    </citation>
    <scope>NUCLEOTIDE SEQUENCE [LARGE SCALE GENOMIC DNA]</scope>
    <source>
        <strain evidence="2">YNDBR</strain>
        <tissue evidence="2">Leaf</tissue>
    </source>
</reference>
<evidence type="ECO:0000313" key="3">
    <source>
        <dbReference type="Proteomes" id="UP001420932"/>
    </source>
</evidence>